<dbReference type="AlphaFoldDB" id="A0A9B7CXU2"/>
<dbReference type="GeneID" id="105666082"/>
<organism evidence="3 4">
    <name type="scientific">Bombus terrestris</name>
    <name type="common">Buff-tailed bumblebee</name>
    <name type="synonym">Apis terrestris</name>
    <dbReference type="NCBI Taxonomy" id="30195"/>
    <lineage>
        <taxon>Eukaryota</taxon>
        <taxon>Metazoa</taxon>
        <taxon>Ecdysozoa</taxon>
        <taxon>Arthropoda</taxon>
        <taxon>Hexapoda</taxon>
        <taxon>Insecta</taxon>
        <taxon>Pterygota</taxon>
        <taxon>Neoptera</taxon>
        <taxon>Endopterygota</taxon>
        <taxon>Hymenoptera</taxon>
        <taxon>Apocrita</taxon>
        <taxon>Aculeata</taxon>
        <taxon>Apoidea</taxon>
        <taxon>Anthophila</taxon>
        <taxon>Apidae</taxon>
        <taxon>Bombus</taxon>
        <taxon>Bombus</taxon>
    </lineage>
</organism>
<evidence type="ECO:0000313" key="3">
    <source>
        <dbReference type="Proteomes" id="UP000835206"/>
    </source>
</evidence>
<dbReference type="Proteomes" id="UP000835206">
    <property type="component" value="Chromosome 9"/>
</dbReference>
<reference evidence="4" key="1">
    <citation type="submission" date="2025-08" db="UniProtKB">
        <authorList>
            <consortium name="RefSeq"/>
        </authorList>
    </citation>
    <scope>IDENTIFICATION</scope>
</reference>
<dbReference type="KEGG" id="bter:105666082"/>
<keyword evidence="3" id="KW-1185">Reference proteome</keyword>
<feature type="chain" id="PRO_5038758120" evidence="2">
    <location>
        <begin position="27"/>
        <end position="598"/>
    </location>
</feature>
<feature type="compositionally biased region" description="Basic and acidic residues" evidence="1">
    <location>
        <begin position="335"/>
        <end position="346"/>
    </location>
</feature>
<dbReference type="OrthoDB" id="7669618at2759"/>
<feature type="region of interest" description="Disordered" evidence="1">
    <location>
        <begin position="323"/>
        <end position="496"/>
    </location>
</feature>
<evidence type="ECO:0000256" key="1">
    <source>
        <dbReference type="SAM" id="MobiDB-lite"/>
    </source>
</evidence>
<feature type="signal peptide" evidence="2">
    <location>
        <begin position="1"/>
        <end position="26"/>
    </location>
</feature>
<keyword evidence="2" id="KW-0732">Signal</keyword>
<proteinExistence type="predicted"/>
<sequence>YVSEWLNILQVFFTALIVSTLNSATGVEHQFLSSSFARSKRGAVESGHNVLPDYKSHQIQSNGPNMRSIGSSNARSPSHYKNVQIVKESPLVGGGIPLAYSDTFKQSPPYATSPLSVYSFESRNNERLLPYSDNLFTMSTGYKTTGDDFVKPLKQAGTHRQPKFNQNAATDTNLQVPVYKTDYLLPKISESQSYAPMFQNEKASLPMLQVQKSRELSQYLPSTQGQQPLVLNPVDQQFNFAVKTPKLNSVQLSTPFLSPLSSFQGQVVPISTVDNNAQFPQYKGAAVDVYPTVSSFSPMAYQPIQPQSRLHFAHDNVQRVQSVDNVRHATPAQEIRSDVEIIDKKKPAPPPKTDDDEDDADNDEDYVPREKQYGGNSEEDDDYETRSGKYFKAPATEGNFKPSTSFPFKQYDEKFGKYSSQNRNAEGDKKPKYHDYSSSNDEGDDEQAPSTKYNSDRAPTKSFYSRQEDEENDDRRGYERQKTEETSDDANASKYLDKNIDEEFETLYRKKLPRQEYIHLKEVPEVEYGSSSSKGNGNDYEDPSGEGSFRNFRYFKNFHDLKDSEGFNSDIVKSFILLPETTYGGSFGYKIPKRNAAS</sequence>
<accession>A0A9B7CXU2</accession>
<feature type="compositionally biased region" description="Acidic residues" evidence="1">
    <location>
        <begin position="354"/>
        <end position="365"/>
    </location>
</feature>
<name>A0A9B7CXU2_BOMTE</name>
<gene>
    <name evidence="4" type="primary">LOC105666082</name>
</gene>
<feature type="compositionally biased region" description="Basic and acidic residues" evidence="1">
    <location>
        <begin position="473"/>
        <end position="485"/>
    </location>
</feature>
<dbReference type="RefSeq" id="XP_020720075.2">
    <property type="nucleotide sequence ID" value="XM_020864416.2"/>
</dbReference>
<protein>
    <submittedName>
        <fullName evidence="4">Uncharacterized protein LOC105666082</fullName>
    </submittedName>
</protein>
<evidence type="ECO:0000313" key="4">
    <source>
        <dbReference type="RefSeq" id="XP_020720075.2"/>
    </source>
</evidence>
<evidence type="ECO:0000256" key="2">
    <source>
        <dbReference type="SAM" id="SignalP"/>
    </source>
</evidence>
<feature type="non-terminal residue" evidence="4">
    <location>
        <position position="1"/>
    </location>
</feature>
<feature type="region of interest" description="Disordered" evidence="1">
    <location>
        <begin position="522"/>
        <end position="546"/>
    </location>
</feature>
<feature type="compositionally biased region" description="Basic and acidic residues" evidence="1">
    <location>
        <begin position="425"/>
        <end position="435"/>
    </location>
</feature>